<dbReference type="EMBL" id="CP030239">
    <property type="protein sequence ID" value="AWX93633.1"/>
    <property type="molecule type" value="Genomic_DNA"/>
</dbReference>
<evidence type="ECO:0000313" key="2">
    <source>
        <dbReference type="Proteomes" id="UP000249922"/>
    </source>
</evidence>
<dbReference type="RefSeq" id="WP_112888135.1">
    <property type="nucleotide sequence ID" value="NZ_CP030239.1"/>
</dbReference>
<accession>A0ABN5M6J3</accession>
<reference evidence="1 2" key="1">
    <citation type="submission" date="2018-06" db="EMBL/GenBank/DDBJ databases">
        <title>Complete genome sequence of Paracoccus mutanolyticus strain RSP-02 isolated from cellulosic waste.</title>
        <authorList>
            <person name="Amrutha R.N."/>
            <person name="Shrivastav A."/>
            <person name="Buddana S.K."/>
            <person name="Deshpande U."/>
            <person name="Prakasham R.S."/>
        </authorList>
    </citation>
    <scope>NUCLEOTIDE SEQUENCE [LARGE SCALE GENOMIC DNA]</scope>
    <source>
        <strain evidence="1 2">RSP-02</strain>
    </source>
</reference>
<sequence>MADQHEDAPTRRKAAMVQVEPDAACHQAITTRIALADNSCNVVGPPVCASSCDDVVAHLYLEATVLFPQAAA</sequence>
<dbReference type="Proteomes" id="UP000249922">
    <property type="component" value="Chromosome"/>
</dbReference>
<gene>
    <name evidence="1" type="ORF">DPM13_12565</name>
</gene>
<protein>
    <submittedName>
        <fullName evidence="1">Uncharacterized protein</fullName>
    </submittedName>
</protein>
<evidence type="ECO:0000313" key="1">
    <source>
        <dbReference type="EMBL" id="AWX93633.1"/>
    </source>
</evidence>
<organism evidence="1 2">
    <name type="scientific">Paracoccus mutanolyticus</name>
    <dbReference type="NCBI Taxonomy" id="1499308"/>
    <lineage>
        <taxon>Bacteria</taxon>
        <taxon>Pseudomonadati</taxon>
        <taxon>Pseudomonadota</taxon>
        <taxon>Alphaproteobacteria</taxon>
        <taxon>Rhodobacterales</taxon>
        <taxon>Paracoccaceae</taxon>
        <taxon>Paracoccus</taxon>
    </lineage>
</organism>
<proteinExistence type="predicted"/>
<name>A0ABN5M6J3_9RHOB</name>
<keyword evidence="2" id="KW-1185">Reference proteome</keyword>